<keyword evidence="3" id="KW-0808">Transferase</keyword>
<accession>A0A368NKE4</accession>
<name>A0A368NKE4_9GAMM</name>
<sequence length="254" mass="28779">MSERATLAVAMITKNAGPRFAEALASVSWADQVVILDSGSTDDTLEIAKAAGAVVHASKAWPGFGPQRQAAQKLVTCDWLLWLDSDEVVTKELQHSINHLLTNADPNYAYSINRLTDFFGRFIRHSGWYPDRVVRLYATNRFHYDDALVHEKVLVSKDKVRPLSGDLLHYTADDFHDYMAKSLRYSNDWAKQKHAKGKRTTVVGILGHSLASFLKKYLIQRGFLDGKHGLLLAFQSSHYVFNKYLALWILNRQD</sequence>
<evidence type="ECO:0000256" key="1">
    <source>
        <dbReference type="ARBA" id="ARBA00038494"/>
    </source>
</evidence>
<gene>
    <name evidence="3" type="ORF">DU002_07145</name>
</gene>
<dbReference type="InterPro" id="IPR001173">
    <property type="entry name" value="Glyco_trans_2-like"/>
</dbReference>
<dbReference type="SUPFAM" id="SSF53448">
    <property type="entry name" value="Nucleotide-diphospho-sugar transferases"/>
    <property type="match status" value="1"/>
</dbReference>
<dbReference type="AlphaFoldDB" id="A0A368NKE4"/>
<dbReference type="Proteomes" id="UP000252558">
    <property type="component" value="Unassembled WGS sequence"/>
</dbReference>
<dbReference type="EMBL" id="QPID01000003">
    <property type="protein sequence ID" value="RCU51082.1"/>
    <property type="molecule type" value="Genomic_DNA"/>
</dbReference>
<evidence type="ECO:0000313" key="4">
    <source>
        <dbReference type="Proteomes" id="UP000252558"/>
    </source>
</evidence>
<dbReference type="GO" id="GO:0016740">
    <property type="term" value="F:transferase activity"/>
    <property type="evidence" value="ECO:0007669"/>
    <property type="project" value="UniProtKB-KW"/>
</dbReference>
<dbReference type="Pfam" id="PF00535">
    <property type="entry name" value="Glycos_transf_2"/>
    <property type="match status" value="1"/>
</dbReference>
<dbReference type="PANTHER" id="PTHR43630:SF2">
    <property type="entry name" value="GLYCOSYLTRANSFERASE"/>
    <property type="match status" value="1"/>
</dbReference>
<evidence type="ECO:0000259" key="2">
    <source>
        <dbReference type="Pfam" id="PF00535"/>
    </source>
</evidence>
<comment type="similarity">
    <text evidence="1">Belongs to the glycosyltransferase 2 family. WaaE/KdtX subfamily.</text>
</comment>
<proteinExistence type="inferred from homology"/>
<dbReference type="Gene3D" id="3.90.550.10">
    <property type="entry name" value="Spore Coat Polysaccharide Biosynthesis Protein SpsA, Chain A"/>
    <property type="match status" value="1"/>
</dbReference>
<dbReference type="InterPro" id="IPR029044">
    <property type="entry name" value="Nucleotide-diphossugar_trans"/>
</dbReference>
<protein>
    <submittedName>
        <fullName evidence="3">Glycosyltransferase family 2 protein</fullName>
    </submittedName>
</protein>
<organism evidence="3 4">
    <name type="scientific">Corallincola holothuriorum</name>
    <dbReference type="NCBI Taxonomy" id="2282215"/>
    <lineage>
        <taxon>Bacteria</taxon>
        <taxon>Pseudomonadati</taxon>
        <taxon>Pseudomonadota</taxon>
        <taxon>Gammaproteobacteria</taxon>
        <taxon>Alteromonadales</taxon>
        <taxon>Psychromonadaceae</taxon>
        <taxon>Corallincola</taxon>
    </lineage>
</organism>
<comment type="caution">
    <text evidence="3">The sequence shown here is derived from an EMBL/GenBank/DDBJ whole genome shotgun (WGS) entry which is preliminary data.</text>
</comment>
<dbReference type="CDD" id="cd02511">
    <property type="entry name" value="Beta4Glucosyltransferase"/>
    <property type="match status" value="1"/>
</dbReference>
<feature type="domain" description="Glycosyltransferase 2-like" evidence="2">
    <location>
        <begin position="9"/>
        <end position="109"/>
    </location>
</feature>
<dbReference type="RefSeq" id="WP_114337678.1">
    <property type="nucleotide sequence ID" value="NZ_QPID01000003.1"/>
</dbReference>
<dbReference type="OrthoDB" id="9802649at2"/>
<keyword evidence="4" id="KW-1185">Reference proteome</keyword>
<dbReference type="PANTHER" id="PTHR43630">
    <property type="entry name" value="POLY-BETA-1,6-N-ACETYL-D-GLUCOSAMINE SYNTHASE"/>
    <property type="match status" value="1"/>
</dbReference>
<evidence type="ECO:0000313" key="3">
    <source>
        <dbReference type="EMBL" id="RCU51082.1"/>
    </source>
</evidence>
<reference evidence="3 4" key="1">
    <citation type="submission" date="2018-07" db="EMBL/GenBank/DDBJ databases">
        <title>Corallincola holothuriorum sp. nov., a new facultative anaerobe isolated from sea cucumber Apostichopus japonicus.</title>
        <authorList>
            <person name="Xia H."/>
        </authorList>
    </citation>
    <scope>NUCLEOTIDE SEQUENCE [LARGE SCALE GENOMIC DNA]</scope>
    <source>
        <strain evidence="3 4">C4</strain>
    </source>
</reference>